<dbReference type="InterPro" id="IPR050628">
    <property type="entry name" value="SNF2_RAD54_helicase_TF"/>
</dbReference>
<feature type="region of interest" description="Disordered" evidence="9">
    <location>
        <begin position="752"/>
        <end position="771"/>
    </location>
</feature>
<dbReference type="SMART" id="SM00184">
    <property type="entry name" value="RING"/>
    <property type="match status" value="1"/>
</dbReference>
<dbReference type="GO" id="GO:0004386">
    <property type="term" value="F:helicase activity"/>
    <property type="evidence" value="ECO:0007669"/>
    <property type="project" value="UniProtKB-KW"/>
</dbReference>
<feature type="region of interest" description="Disordered" evidence="9">
    <location>
        <begin position="424"/>
        <end position="484"/>
    </location>
</feature>
<keyword evidence="3 8" id="KW-0863">Zinc-finger</keyword>
<dbReference type="SUPFAM" id="SSF52540">
    <property type="entry name" value="P-loop containing nucleoside triphosphate hydrolases"/>
    <property type="match status" value="2"/>
</dbReference>
<dbReference type="InterPro" id="IPR049730">
    <property type="entry name" value="SNF2/RAD54-like_C"/>
</dbReference>
<dbReference type="InParanoid" id="A0A6P8HWD6"/>
<evidence type="ECO:0000256" key="3">
    <source>
        <dbReference type="ARBA" id="ARBA00022771"/>
    </source>
</evidence>
<dbReference type="InterPro" id="IPR013083">
    <property type="entry name" value="Znf_RING/FYVE/PHD"/>
</dbReference>
<dbReference type="InterPro" id="IPR027417">
    <property type="entry name" value="P-loop_NTPase"/>
</dbReference>
<evidence type="ECO:0000256" key="1">
    <source>
        <dbReference type="ARBA" id="ARBA00022723"/>
    </source>
</evidence>
<feature type="domain" description="RING-type" evidence="10">
    <location>
        <begin position="792"/>
        <end position="833"/>
    </location>
</feature>
<dbReference type="Gene3D" id="3.40.50.300">
    <property type="entry name" value="P-loop containing nucleotide triphosphate hydrolases"/>
    <property type="match status" value="1"/>
</dbReference>
<keyword evidence="13" id="KW-1185">Reference proteome</keyword>
<keyword evidence="6" id="KW-0862">Zinc</keyword>
<feature type="domain" description="Helicase ATP-binding" evidence="11">
    <location>
        <begin position="495"/>
        <end position="622"/>
    </location>
</feature>
<evidence type="ECO:0000256" key="4">
    <source>
        <dbReference type="ARBA" id="ARBA00022801"/>
    </source>
</evidence>
<dbReference type="GO" id="GO:0005634">
    <property type="term" value="C:nucleus"/>
    <property type="evidence" value="ECO:0007669"/>
    <property type="project" value="TreeGrafter"/>
</dbReference>
<dbReference type="CDD" id="cd18793">
    <property type="entry name" value="SF2_C_SNF"/>
    <property type="match status" value="1"/>
</dbReference>
<keyword evidence="4" id="KW-0378">Hydrolase</keyword>
<dbReference type="FunCoup" id="A0A6P8HWD6">
    <property type="interactions" value="1639"/>
</dbReference>
<dbReference type="Gene3D" id="3.30.40.10">
    <property type="entry name" value="Zinc/RING finger domain, C3HC4 (zinc finger)"/>
    <property type="match status" value="1"/>
</dbReference>
<dbReference type="GO" id="GO:0008094">
    <property type="term" value="F:ATP-dependent activity, acting on DNA"/>
    <property type="evidence" value="ECO:0007669"/>
    <property type="project" value="TreeGrafter"/>
</dbReference>
<dbReference type="Proteomes" id="UP000515163">
    <property type="component" value="Unplaced"/>
</dbReference>
<dbReference type="SUPFAM" id="SSF57850">
    <property type="entry name" value="RING/U-box"/>
    <property type="match status" value="1"/>
</dbReference>
<feature type="region of interest" description="Disordered" evidence="9">
    <location>
        <begin position="323"/>
        <end position="372"/>
    </location>
</feature>
<evidence type="ECO:0000256" key="2">
    <source>
        <dbReference type="ARBA" id="ARBA00022741"/>
    </source>
</evidence>
<evidence type="ECO:0000259" key="10">
    <source>
        <dbReference type="PROSITE" id="PS50089"/>
    </source>
</evidence>
<dbReference type="GO" id="GO:0008270">
    <property type="term" value="F:zinc ion binding"/>
    <property type="evidence" value="ECO:0007669"/>
    <property type="project" value="UniProtKB-KW"/>
</dbReference>
<dbReference type="CDD" id="cd16509">
    <property type="entry name" value="RING-HC_HLTF"/>
    <property type="match status" value="1"/>
</dbReference>
<dbReference type="InterPro" id="IPR001841">
    <property type="entry name" value="Znf_RING"/>
</dbReference>
<dbReference type="SMART" id="SM00487">
    <property type="entry name" value="DEXDc"/>
    <property type="match status" value="1"/>
</dbReference>
<evidence type="ECO:0000259" key="12">
    <source>
        <dbReference type="PROSITE" id="PS51194"/>
    </source>
</evidence>
<dbReference type="PROSITE" id="PS51194">
    <property type="entry name" value="HELICASE_CTER"/>
    <property type="match status" value="1"/>
</dbReference>
<feature type="region of interest" description="Disordered" evidence="9">
    <location>
        <begin position="1"/>
        <end position="43"/>
    </location>
</feature>
<dbReference type="GO" id="GO:0006281">
    <property type="term" value="P:DNA repair"/>
    <property type="evidence" value="ECO:0007669"/>
    <property type="project" value="TreeGrafter"/>
</dbReference>
<dbReference type="Pfam" id="PF00271">
    <property type="entry name" value="Helicase_C"/>
    <property type="match status" value="1"/>
</dbReference>
<feature type="compositionally biased region" description="Low complexity" evidence="9">
    <location>
        <begin position="34"/>
        <end position="43"/>
    </location>
</feature>
<evidence type="ECO:0000259" key="11">
    <source>
        <dbReference type="PROSITE" id="PS51192"/>
    </source>
</evidence>
<feature type="compositionally biased region" description="Acidic residues" evidence="9">
    <location>
        <begin position="760"/>
        <end position="771"/>
    </location>
</feature>
<dbReference type="Pfam" id="PF00176">
    <property type="entry name" value="SNF2-rel_dom"/>
    <property type="match status" value="1"/>
</dbReference>
<dbReference type="InterPro" id="IPR017907">
    <property type="entry name" value="Znf_RING_CS"/>
</dbReference>
<keyword evidence="5" id="KW-0347">Helicase</keyword>
<gene>
    <name evidence="14" type="primary">LOC116295877</name>
</gene>
<name>A0A6P8HWD6_ACTTE</name>
<feature type="compositionally biased region" description="Polar residues" evidence="9">
    <location>
        <begin position="135"/>
        <end position="166"/>
    </location>
</feature>
<evidence type="ECO:0000256" key="9">
    <source>
        <dbReference type="SAM" id="MobiDB-lite"/>
    </source>
</evidence>
<dbReference type="InterPro" id="IPR001650">
    <property type="entry name" value="Helicase_C-like"/>
</dbReference>
<keyword evidence="2" id="KW-0547">Nucleotide-binding</keyword>
<proteinExistence type="predicted"/>
<dbReference type="Gene3D" id="3.40.50.10810">
    <property type="entry name" value="Tandem AAA-ATPase domain"/>
    <property type="match status" value="2"/>
</dbReference>
<dbReference type="RefSeq" id="XP_031559693.1">
    <property type="nucleotide sequence ID" value="XM_031703833.1"/>
</dbReference>
<accession>A0A6P8HWD6</accession>
<dbReference type="AlphaFoldDB" id="A0A6P8HWD6"/>
<keyword evidence="7" id="KW-0067">ATP-binding</keyword>
<protein>
    <submittedName>
        <fullName evidence="14">Helicase-like transcription factor</fullName>
    </submittedName>
</protein>
<evidence type="ECO:0000256" key="7">
    <source>
        <dbReference type="ARBA" id="ARBA00022840"/>
    </source>
</evidence>
<dbReference type="InterPro" id="IPR014001">
    <property type="entry name" value="Helicase_ATP-bd"/>
</dbReference>
<dbReference type="PROSITE" id="PS00518">
    <property type="entry name" value="ZF_RING_1"/>
    <property type="match status" value="1"/>
</dbReference>
<dbReference type="InterPro" id="IPR038718">
    <property type="entry name" value="SNF2-like_sf"/>
</dbReference>
<organism evidence="13 14">
    <name type="scientific">Actinia tenebrosa</name>
    <name type="common">Australian red waratah sea anemone</name>
    <dbReference type="NCBI Taxonomy" id="6105"/>
    <lineage>
        <taxon>Eukaryota</taxon>
        <taxon>Metazoa</taxon>
        <taxon>Cnidaria</taxon>
        <taxon>Anthozoa</taxon>
        <taxon>Hexacorallia</taxon>
        <taxon>Actiniaria</taxon>
        <taxon>Actiniidae</taxon>
        <taxon>Actinia</taxon>
    </lineage>
</organism>
<dbReference type="GO" id="GO:0016787">
    <property type="term" value="F:hydrolase activity"/>
    <property type="evidence" value="ECO:0007669"/>
    <property type="project" value="UniProtKB-KW"/>
</dbReference>
<sequence>MNASETQCQANSSQRNSSQDSLQTPSQTISVQGSTNNRNSLNSSNLATTTYTSQEPEIPQAVLSQPCNLTSIITNANDQKGQVGCIVANTNFVGPQNPKLEGVFDTTFNAVPLSKHTQILNAIIKIQKELQKSLDSCSSPNSIAPSTSASLPSNPGITQESGNQGVAETDTQHQSNNSFPPVNIGACLLCGGDCGCDEADSEEDEENSFLPPPRMSSVEVDSLFGKLKEQDKDTPAEPASVINTKMHLHQKQALNWMINKENSNDLGPFWRENGPQEWFNEGTKKFTDERPTCIKGGILADDMGLGKTLTVIALIFTNHLDGKPMFMKTENPNSKKRRASKLDTADPTEPQNKKPSLDSASNDDDEVVVIKREGRKKEKKAVAIKKRKEEIMNKKRLLEDKKKKDPGAMFRQIFLPKILKKKERQENKIKKEKADSSPAQKPIAIDISQPSTSKSIPDITQIDDDDSSDEITDTPTRPNKLLIANPAPSGAAKATLIICPLSVLSNWTDQICSHVHPSVQLKVYMYYGAQKIQDLKYLRGQDIVLTTYPTLANDFRSKFSPLHKIKWLRIILDEGHMIRNKRTALSKAALDLEAERRWVITGTPIQNRIEDLKTIILYLRLEPFNDKNWWKKSIENLRNKRSELADFRLNTLIKHVSIRRLKDEKVDNSKLVELPPKQVVIQDIELSSEERKLYDMMQLDGQSIIRRYIRHDSVLKHYGHCFAILMRLRQMCLHPRLCKEALKELQQALDSAKQDKDDGAADDNDDNDDDDSRARLIKVLMEAIASGDSEECAICLESLNDPVITPCAHVFCCGCITDVLNSEGLAPKCPMCRAPVDEIDLLRVPEEQRNTNNETAIDVDEEDKFEDSTKINALISSLEAIRDKDPSIKSVVVSQFTSFLNIVEEYLDKHGFVHLRLDGRMRLHERLQALDDFNEPGNAATVFLLSMSAGGTGINLTAASRVFLMDPAWNPAVEEQCFDRCHRMGQTKEVIVTKYIVMDSVEERMLTLQEQKRQLMSHAFGAKAQSEEDRSRARVRDIAHLIGLRPARQGPNIGAQ</sequence>
<dbReference type="GO" id="GO:0005524">
    <property type="term" value="F:ATP binding"/>
    <property type="evidence" value="ECO:0007669"/>
    <property type="project" value="UniProtKB-KW"/>
</dbReference>
<reference evidence="14" key="1">
    <citation type="submission" date="2025-08" db="UniProtKB">
        <authorList>
            <consortium name="RefSeq"/>
        </authorList>
    </citation>
    <scope>IDENTIFICATION</scope>
    <source>
        <tissue evidence="14">Tentacle</tissue>
    </source>
</reference>
<feature type="region of interest" description="Disordered" evidence="9">
    <location>
        <begin position="135"/>
        <end position="178"/>
    </location>
</feature>
<dbReference type="KEGG" id="aten:116295877"/>
<evidence type="ECO:0000256" key="5">
    <source>
        <dbReference type="ARBA" id="ARBA00022806"/>
    </source>
</evidence>
<evidence type="ECO:0000313" key="14">
    <source>
        <dbReference type="RefSeq" id="XP_031559693.1"/>
    </source>
</evidence>
<dbReference type="PANTHER" id="PTHR45626">
    <property type="entry name" value="TRANSCRIPTION TERMINATION FACTOR 2-RELATED"/>
    <property type="match status" value="1"/>
</dbReference>
<evidence type="ECO:0000256" key="6">
    <source>
        <dbReference type="ARBA" id="ARBA00022833"/>
    </source>
</evidence>
<dbReference type="GeneID" id="116295877"/>
<dbReference type="Pfam" id="PF13920">
    <property type="entry name" value="zf-C3HC4_3"/>
    <property type="match status" value="1"/>
</dbReference>
<keyword evidence="1" id="KW-0479">Metal-binding</keyword>
<dbReference type="PROSITE" id="PS51192">
    <property type="entry name" value="HELICASE_ATP_BIND_1"/>
    <property type="match status" value="1"/>
</dbReference>
<dbReference type="PROSITE" id="PS50089">
    <property type="entry name" value="ZF_RING_2"/>
    <property type="match status" value="1"/>
</dbReference>
<evidence type="ECO:0000313" key="13">
    <source>
        <dbReference type="Proteomes" id="UP000515163"/>
    </source>
</evidence>
<dbReference type="OrthoDB" id="276744at2759"/>
<evidence type="ECO:0000256" key="8">
    <source>
        <dbReference type="PROSITE-ProRule" id="PRU00175"/>
    </source>
</evidence>
<feature type="compositionally biased region" description="Acidic residues" evidence="9">
    <location>
        <begin position="461"/>
        <end position="472"/>
    </location>
</feature>
<feature type="domain" description="Helicase C-terminal" evidence="12">
    <location>
        <begin position="873"/>
        <end position="1031"/>
    </location>
</feature>
<feature type="compositionally biased region" description="Polar residues" evidence="9">
    <location>
        <begin position="1"/>
        <end position="33"/>
    </location>
</feature>
<feature type="compositionally biased region" description="Basic and acidic residues" evidence="9">
    <location>
        <begin position="424"/>
        <end position="435"/>
    </location>
</feature>
<dbReference type="PANTHER" id="PTHR45626:SF17">
    <property type="entry name" value="HELICASE-LIKE TRANSCRIPTION FACTOR"/>
    <property type="match status" value="1"/>
</dbReference>
<dbReference type="InterPro" id="IPR000330">
    <property type="entry name" value="SNF2_N"/>
</dbReference>
<dbReference type="SMART" id="SM00490">
    <property type="entry name" value="HELICc"/>
    <property type="match status" value="1"/>
</dbReference>